<proteinExistence type="predicted"/>
<dbReference type="SUPFAM" id="SSF47413">
    <property type="entry name" value="lambda repressor-like DNA-binding domains"/>
    <property type="match status" value="1"/>
</dbReference>
<feature type="domain" description="HTH cro/C1-type" evidence="1">
    <location>
        <begin position="19"/>
        <end position="76"/>
    </location>
</feature>
<evidence type="ECO:0000313" key="2">
    <source>
        <dbReference type="EMBL" id="GAA0939020.1"/>
    </source>
</evidence>
<comment type="caution">
    <text evidence="2">The sequence shown here is derived from an EMBL/GenBank/DDBJ whole genome shotgun (WGS) entry which is preliminary data.</text>
</comment>
<dbReference type="CDD" id="cd00093">
    <property type="entry name" value="HTH_XRE"/>
    <property type="match status" value="1"/>
</dbReference>
<dbReference type="Proteomes" id="UP001500665">
    <property type="component" value="Unassembled WGS sequence"/>
</dbReference>
<dbReference type="EMBL" id="BAAAHH010000002">
    <property type="protein sequence ID" value="GAA0939020.1"/>
    <property type="molecule type" value="Genomic_DNA"/>
</dbReference>
<protein>
    <submittedName>
        <fullName evidence="2">Helix-turn-helix transcriptional regulator</fullName>
    </submittedName>
</protein>
<reference evidence="2 3" key="1">
    <citation type="journal article" date="2019" name="Int. J. Syst. Evol. Microbiol.">
        <title>The Global Catalogue of Microorganisms (GCM) 10K type strain sequencing project: providing services to taxonomists for standard genome sequencing and annotation.</title>
        <authorList>
            <consortium name="The Broad Institute Genomics Platform"/>
            <consortium name="The Broad Institute Genome Sequencing Center for Infectious Disease"/>
            <person name="Wu L."/>
            <person name="Ma J."/>
        </authorList>
    </citation>
    <scope>NUCLEOTIDE SEQUENCE [LARGE SCALE GENOMIC DNA]</scope>
    <source>
        <strain evidence="2 3">JCM 10696</strain>
    </source>
</reference>
<dbReference type="PROSITE" id="PS50943">
    <property type="entry name" value="HTH_CROC1"/>
    <property type="match status" value="1"/>
</dbReference>
<dbReference type="RefSeq" id="WP_344236648.1">
    <property type="nucleotide sequence ID" value="NZ_BAAAHH010000002.1"/>
</dbReference>
<gene>
    <name evidence="2" type="ORF">GCM10009550_07230</name>
</gene>
<evidence type="ECO:0000259" key="1">
    <source>
        <dbReference type="PROSITE" id="PS50943"/>
    </source>
</evidence>
<dbReference type="InterPro" id="IPR043917">
    <property type="entry name" value="DUF5753"/>
</dbReference>
<name>A0ABN1Q8Z4_9ACTN</name>
<dbReference type="SMART" id="SM00530">
    <property type="entry name" value="HTH_XRE"/>
    <property type="match status" value="1"/>
</dbReference>
<dbReference type="Pfam" id="PF13560">
    <property type="entry name" value="HTH_31"/>
    <property type="match status" value="1"/>
</dbReference>
<evidence type="ECO:0000313" key="3">
    <source>
        <dbReference type="Proteomes" id="UP001500665"/>
    </source>
</evidence>
<accession>A0ABN1Q8Z4</accession>
<dbReference type="InterPro" id="IPR001387">
    <property type="entry name" value="Cro/C1-type_HTH"/>
</dbReference>
<sequence length="291" mass="32936">MTSGRTSPTVRRRRLAAEMRRLRSARQANLDEVARGSDVGRTTVYRIEQASHAPKVNDIRALCRYYGLGEEETEALVALARESRQRGWWQRPGSSSAIPSWFETYVGLEEEASELLVYEPEVVTGLLQTEDYCRSLLRIDPVLPEEGIAERDHRVAVRLKRQERLNGPDAPKLWVILNEASIRRVVGGRTVMKKQLEQLIALSRPRRVTLQVLPFSAGAHAAADGSFHILHFPQQAHPSIVYLQFRRGSLYLEEQADLAEYMEIYEHLRAVALSPELSIEQVAGELASAQE</sequence>
<organism evidence="2 3">
    <name type="scientific">Actinocorallia libanotica</name>
    <dbReference type="NCBI Taxonomy" id="46162"/>
    <lineage>
        <taxon>Bacteria</taxon>
        <taxon>Bacillati</taxon>
        <taxon>Actinomycetota</taxon>
        <taxon>Actinomycetes</taxon>
        <taxon>Streptosporangiales</taxon>
        <taxon>Thermomonosporaceae</taxon>
        <taxon>Actinocorallia</taxon>
    </lineage>
</organism>
<dbReference type="Pfam" id="PF19054">
    <property type="entry name" value="DUF5753"/>
    <property type="match status" value="1"/>
</dbReference>
<dbReference type="InterPro" id="IPR010982">
    <property type="entry name" value="Lambda_DNA-bd_dom_sf"/>
</dbReference>
<dbReference type="Gene3D" id="1.10.260.40">
    <property type="entry name" value="lambda repressor-like DNA-binding domains"/>
    <property type="match status" value="1"/>
</dbReference>
<keyword evidence="3" id="KW-1185">Reference proteome</keyword>